<proteinExistence type="predicted"/>
<feature type="transmembrane region" description="Helical" evidence="1">
    <location>
        <begin position="6"/>
        <end position="30"/>
    </location>
</feature>
<keyword evidence="1" id="KW-1133">Transmembrane helix</keyword>
<evidence type="ECO:0000313" key="3">
    <source>
        <dbReference type="Proteomes" id="UP000538196"/>
    </source>
</evidence>
<dbReference type="EMBL" id="JACHVP010000002">
    <property type="protein sequence ID" value="MBB2967249.1"/>
    <property type="molecule type" value="Genomic_DNA"/>
</dbReference>
<dbReference type="AlphaFoldDB" id="A0A7W4UVU4"/>
<organism evidence="2 3">
    <name type="scientific">Leifsonia aquatica</name>
    <name type="common">Corynebacterium aquaticum</name>
    <dbReference type="NCBI Taxonomy" id="144185"/>
    <lineage>
        <taxon>Bacteria</taxon>
        <taxon>Bacillati</taxon>
        <taxon>Actinomycetota</taxon>
        <taxon>Actinomycetes</taxon>
        <taxon>Micrococcales</taxon>
        <taxon>Microbacteriaceae</taxon>
        <taxon>Leifsonia</taxon>
    </lineage>
</organism>
<dbReference type="Proteomes" id="UP000538196">
    <property type="component" value="Unassembled WGS sequence"/>
</dbReference>
<evidence type="ECO:0000256" key="1">
    <source>
        <dbReference type="SAM" id="Phobius"/>
    </source>
</evidence>
<gene>
    <name evidence="2" type="ORF">FHX33_002012</name>
</gene>
<reference evidence="2 3" key="1">
    <citation type="submission" date="2020-08" db="EMBL/GenBank/DDBJ databases">
        <title>Sequencing the genomes of 1000 actinobacteria strains.</title>
        <authorList>
            <person name="Klenk H.-P."/>
        </authorList>
    </citation>
    <scope>NUCLEOTIDE SEQUENCE [LARGE SCALE GENOMIC DNA]</scope>
    <source>
        <strain evidence="2 3">DSM 20146</strain>
    </source>
</reference>
<protein>
    <submittedName>
        <fullName evidence="2">Uncharacterized protein</fullName>
    </submittedName>
</protein>
<name>A0A7W4UVU4_LEIAQ</name>
<keyword evidence="3" id="KW-1185">Reference proteome</keyword>
<comment type="caution">
    <text evidence="2">The sequence shown here is derived from an EMBL/GenBank/DDBJ whole genome shotgun (WGS) entry which is preliminary data.</text>
</comment>
<sequence length="152" mass="17369">MDFWQQFWATMWGALAGAIVAGGVTVFVAWRSWAVSRDSQYRDRFDDALSGLFSHIRDLVDKSFRDSTDVIRVNWPPKARGLLVEVDRVHMLARGQDAHMMVFVGKVVYRLPRRSHTWIVANLPDLVASLRMWRTGEVGFAETMRAVESLDG</sequence>
<accession>A0A7W4UVU4</accession>
<evidence type="ECO:0000313" key="2">
    <source>
        <dbReference type="EMBL" id="MBB2967249.1"/>
    </source>
</evidence>
<keyword evidence="1" id="KW-0812">Transmembrane</keyword>
<dbReference type="RefSeq" id="WP_039921959.1">
    <property type="nucleotide sequence ID" value="NZ_JACHVP010000002.1"/>
</dbReference>
<keyword evidence="1" id="KW-0472">Membrane</keyword>